<evidence type="ECO:0000313" key="10">
    <source>
        <dbReference type="EMBL" id="KAH0564344.1"/>
    </source>
</evidence>
<dbReference type="PANTHER" id="PTHR12086">
    <property type="entry name" value="EF-HAND DOMAIN C-TERMINAL CONTAINING PROTEIN"/>
    <property type="match status" value="1"/>
</dbReference>
<comment type="caution">
    <text evidence="10">The sequence shown here is derived from an EMBL/GenBank/DDBJ whole genome shotgun (WGS) entry which is preliminary data.</text>
</comment>
<evidence type="ECO:0000256" key="1">
    <source>
        <dbReference type="ARBA" id="ARBA00004430"/>
    </source>
</evidence>
<keyword evidence="2" id="KW-0963">Cytoplasm</keyword>
<feature type="domain" description="DM10" evidence="9">
    <location>
        <begin position="223"/>
        <end position="362"/>
    </location>
</feature>
<dbReference type="PROSITE" id="PS51336">
    <property type="entry name" value="DM10"/>
    <property type="match status" value="3"/>
</dbReference>
<evidence type="ECO:0000313" key="11">
    <source>
        <dbReference type="Proteomes" id="UP000826195"/>
    </source>
</evidence>
<dbReference type="SUPFAM" id="SSF47473">
    <property type="entry name" value="EF-hand"/>
    <property type="match status" value="1"/>
</dbReference>
<keyword evidence="5" id="KW-0966">Cell projection</keyword>
<comment type="function">
    <text evidence="6">Microtubule inner protein (MIP) part of the dynein-decorated doublet microtubules (DMTs) in cilia axoneme, which is required for motile cilia beating.</text>
</comment>
<keyword evidence="11" id="KW-1185">Reference proteome</keyword>
<dbReference type="PANTHER" id="PTHR12086:SF11">
    <property type="entry name" value="EF-HAND DOMAIN-CONTAINING FAMILY MEMBER C2"/>
    <property type="match status" value="1"/>
</dbReference>
<dbReference type="Pfam" id="PF06565">
    <property type="entry name" value="DM10_dom"/>
    <property type="match status" value="3"/>
</dbReference>
<dbReference type="EMBL" id="JAHXZJ010000002">
    <property type="protein sequence ID" value="KAH0564344.1"/>
    <property type="molecule type" value="Genomic_DNA"/>
</dbReference>
<dbReference type="FunFam" id="2.30.29.170:FF:000004">
    <property type="entry name" value="EF-hand domain containing 2"/>
    <property type="match status" value="1"/>
</dbReference>
<accession>A0AAV7J134</accession>
<dbReference type="InterPro" id="IPR011992">
    <property type="entry name" value="EF-hand-dom_pair"/>
</dbReference>
<dbReference type="GO" id="GO:0005874">
    <property type="term" value="C:microtubule"/>
    <property type="evidence" value="ECO:0007669"/>
    <property type="project" value="TreeGrafter"/>
</dbReference>
<dbReference type="Proteomes" id="UP000826195">
    <property type="component" value="Unassembled WGS sequence"/>
</dbReference>
<evidence type="ECO:0000256" key="3">
    <source>
        <dbReference type="ARBA" id="ARBA00022737"/>
    </source>
</evidence>
<comment type="subcellular location">
    <subcellularLocation>
        <location evidence="1">Cytoplasm</location>
        <location evidence="1">Cytoskeleton</location>
        <location evidence="1">Cilium axoneme</location>
    </subcellularLocation>
</comment>
<dbReference type="Gene3D" id="1.10.238.10">
    <property type="entry name" value="EF-hand"/>
    <property type="match status" value="1"/>
</dbReference>
<evidence type="ECO:0000259" key="9">
    <source>
        <dbReference type="PROSITE" id="PS51336"/>
    </source>
</evidence>
<dbReference type="InterPro" id="IPR006602">
    <property type="entry name" value="DM10_dom"/>
</dbReference>
<dbReference type="SMART" id="SM00676">
    <property type="entry name" value="DM10"/>
    <property type="match status" value="3"/>
</dbReference>
<sequence length="756" mass="88079">MEDKNSYRSLAVPPLPGYNTKPPAEKKNHHISQLFDKIHDGVYYLNERSSINQIRDPSFYPYDDEKRIPPWLAYDGQRLMFKAFFQESVQERRESGRQIRVVTISFFLEDGTMKIVEPSVSNSGLEQGILVRRQRIPMPDPVKYRFFDIIDLNIGKEPEIFGRVYKIVDCDKFTRRFLNRMGIAVPDPIEIPSDPYNDNRSIPVFPKKPNRKPDNLGKFLKYDRKVLKFTGYWDDTANEYGVIHDLELRFYLADDTIEIKEILPANSARDMSSMFIKRMKIPKFYSGIDPIGVNDPFTVLNVLGESTEQSYLIADSLNTGKLANEYYKDSDLAIGVRINVFGREVVITDLDPATREYYRNKYGIEEFKPLERPDTKNDYYCTSAEKYKPPPYNGFGSYDDSLGNCFRVVPKPPKLDYVRLFSYDKEDKDSHILRFGARMISEVPENEDRLFVINIYLQDNTISIFELAPKNTGFQQCYFQKRMKVMLPEQKVYSSDKPKFYDPCSFYVGARLNLGKFIFEITSADDYAIRYMENNCEKFPKANTNLIIDKIRAALKPVYGRFIQEFRPITQVSGTLVLSYDKLREALYKYLGNDIVEHEIITTARHYAMKEKPERDLREDIRRLIHNELKRFLWDDLDRLEEDIKHWDPAGSGFLPPSQVYTILRGCRIPVDPKLIDKMLKRINKNEEGKIDCRDLIQYLDVKINPVAPIVPMSLKTSLGWVSEDKDYCPGLDWLKFLADLGISEDNPVSAIPEIQ</sequence>
<evidence type="ECO:0000256" key="5">
    <source>
        <dbReference type="ARBA" id="ARBA00023273"/>
    </source>
</evidence>
<dbReference type="Gene3D" id="2.30.29.170">
    <property type="match status" value="3"/>
</dbReference>
<feature type="region of interest" description="Disordered" evidence="8">
    <location>
        <begin position="1"/>
        <end position="26"/>
    </location>
</feature>
<feature type="domain" description="DM10" evidence="9">
    <location>
        <begin position="429"/>
        <end position="536"/>
    </location>
</feature>
<dbReference type="GO" id="GO:0005930">
    <property type="term" value="C:axoneme"/>
    <property type="evidence" value="ECO:0007669"/>
    <property type="project" value="UniProtKB-SubCell"/>
</dbReference>
<evidence type="ECO:0000256" key="2">
    <source>
        <dbReference type="ARBA" id="ARBA00022490"/>
    </source>
</evidence>
<keyword evidence="4" id="KW-0206">Cytoskeleton</keyword>
<organism evidence="10 11">
    <name type="scientific">Cotesia glomerata</name>
    <name type="common">Lepidopteran parasitic wasp</name>
    <name type="synonym">Apanteles glomeratus</name>
    <dbReference type="NCBI Taxonomy" id="32391"/>
    <lineage>
        <taxon>Eukaryota</taxon>
        <taxon>Metazoa</taxon>
        <taxon>Ecdysozoa</taxon>
        <taxon>Arthropoda</taxon>
        <taxon>Hexapoda</taxon>
        <taxon>Insecta</taxon>
        <taxon>Pterygota</taxon>
        <taxon>Neoptera</taxon>
        <taxon>Endopterygota</taxon>
        <taxon>Hymenoptera</taxon>
        <taxon>Apocrita</taxon>
        <taxon>Ichneumonoidea</taxon>
        <taxon>Braconidae</taxon>
        <taxon>Microgastrinae</taxon>
        <taxon>Cotesia</taxon>
    </lineage>
</organism>
<proteinExistence type="predicted"/>
<gene>
    <name evidence="10" type="ORF">KQX54_011503</name>
</gene>
<evidence type="ECO:0000256" key="6">
    <source>
        <dbReference type="ARBA" id="ARBA00035003"/>
    </source>
</evidence>
<evidence type="ECO:0000256" key="8">
    <source>
        <dbReference type="SAM" id="MobiDB-lite"/>
    </source>
</evidence>
<feature type="domain" description="DM10" evidence="9">
    <location>
        <begin position="75"/>
        <end position="182"/>
    </location>
</feature>
<dbReference type="InterPro" id="IPR040193">
    <property type="entry name" value="EFHC1/EFHC2/EFHB"/>
</dbReference>
<dbReference type="AlphaFoldDB" id="A0AAV7J134"/>
<protein>
    <recommendedName>
        <fullName evidence="7">EF-hand domain-containing family member C2</fullName>
    </recommendedName>
</protein>
<dbReference type="GO" id="GO:0010975">
    <property type="term" value="P:regulation of neuron projection development"/>
    <property type="evidence" value="ECO:0007669"/>
    <property type="project" value="TreeGrafter"/>
</dbReference>
<evidence type="ECO:0000256" key="4">
    <source>
        <dbReference type="ARBA" id="ARBA00023212"/>
    </source>
</evidence>
<dbReference type="FunFam" id="2.30.29.170:FF:000002">
    <property type="entry name" value="EF-hand domain (C-terminal) containing 1"/>
    <property type="match status" value="1"/>
</dbReference>
<name>A0AAV7J134_COTGL</name>
<keyword evidence="3" id="KW-0677">Repeat</keyword>
<evidence type="ECO:0000256" key="7">
    <source>
        <dbReference type="ARBA" id="ARBA00039880"/>
    </source>
</evidence>
<reference evidence="10 11" key="1">
    <citation type="journal article" date="2021" name="J. Hered.">
        <title>A chromosome-level genome assembly of the parasitoid wasp, Cotesia glomerata (Hymenoptera: Braconidae).</title>
        <authorList>
            <person name="Pinto B.J."/>
            <person name="Weis J.J."/>
            <person name="Gamble T."/>
            <person name="Ode P.J."/>
            <person name="Paul R."/>
            <person name="Zaspel J.M."/>
        </authorList>
    </citation>
    <scope>NUCLEOTIDE SEQUENCE [LARGE SCALE GENOMIC DNA]</scope>
    <source>
        <strain evidence="10">CgM1</strain>
    </source>
</reference>